<dbReference type="Gene3D" id="3.30.950.10">
    <property type="entry name" value="Methyltransferase, Cobalt-precorrin-4 Transmethylase, Domain 2"/>
    <property type="match status" value="1"/>
</dbReference>
<evidence type="ECO:0000256" key="2">
    <source>
        <dbReference type="ARBA" id="ARBA00022485"/>
    </source>
</evidence>
<dbReference type="Gene3D" id="3.40.1010.10">
    <property type="entry name" value="Cobalt-precorrin-4 Transmethylase, Domain 1"/>
    <property type="match status" value="1"/>
</dbReference>
<proteinExistence type="predicted"/>
<evidence type="ECO:0000259" key="11">
    <source>
        <dbReference type="Pfam" id="PF01077"/>
    </source>
</evidence>
<dbReference type="NCBIfam" id="TIGR01466">
    <property type="entry name" value="cobJ_cbiH"/>
    <property type="match status" value="1"/>
</dbReference>
<sequence>MSGKLIIIGFGPGSVKHFTERAKEGIAESDCILGYKTYVDLIEDLITDQEIISTGMSEEVARAQAAVRLAEEGRKVAVISSGDAGVYGMAGLIYEVLAEKGWKAENGVELEVIPGISAINSCASLLGAPVMHDSCTISLSDHLTPWEVIAKRVEAAAFADFVIALYNPKSGRRTRQIEEAQKILLKYREPNTPVGLVKSAYRERESVIVTTLGEMLEHEIGMLSTVIIGNSSTFIYEGKIITPRGYQRKYSLDTEEQRLKLHERLQKENEPWALHGGKNNETTLSIAEEALNKLNQPTSTIYQNIFEVAVSPGVANKNFTPQQMMTLAEVVGDNGTIQYSTDHQIHLTIPTSDPDEIIEKLRNSGLSLSPVGDVLTVKACDFCDGEKKDAIPIAEELQKKLGGIDLPKELKLGINGCGMACYGAVKEDIGLVHRQGKFDLFIGAKPVGRTAHAGQIVEEGIEPSKVVQIIEEIINEYKEKGHPGERFFKFFKRVKAVRGYGYKDITPKMEIAAAPCGD</sequence>
<dbReference type="InterPro" id="IPR006067">
    <property type="entry name" value="NO2/SO3_Rdtase_4Fe4S_dom"/>
</dbReference>
<dbReference type="PROSITE" id="PS00365">
    <property type="entry name" value="NIR_SIR"/>
    <property type="match status" value="1"/>
</dbReference>
<evidence type="ECO:0000259" key="10">
    <source>
        <dbReference type="Pfam" id="PF00590"/>
    </source>
</evidence>
<dbReference type="GO" id="GO:0032259">
    <property type="term" value="P:methylation"/>
    <property type="evidence" value="ECO:0007669"/>
    <property type="project" value="UniProtKB-KW"/>
</dbReference>
<dbReference type="InterPro" id="IPR035996">
    <property type="entry name" value="4pyrrol_Methylase_sf"/>
</dbReference>
<keyword evidence="5 12" id="KW-0808">Transferase</keyword>
<keyword evidence="3" id="KW-0169">Cobalamin biosynthesis</keyword>
<dbReference type="Pfam" id="PF00590">
    <property type="entry name" value="TP_methylase"/>
    <property type="match status" value="1"/>
</dbReference>
<evidence type="ECO:0000256" key="1">
    <source>
        <dbReference type="ARBA" id="ARBA00004953"/>
    </source>
</evidence>
<feature type="domain" description="Tetrapyrrole methylase" evidence="10">
    <location>
        <begin position="4"/>
        <end position="215"/>
    </location>
</feature>
<evidence type="ECO:0000256" key="3">
    <source>
        <dbReference type="ARBA" id="ARBA00022573"/>
    </source>
</evidence>
<dbReference type="AlphaFoldDB" id="A0A072NPX2"/>
<dbReference type="EMBL" id="JJRY01000005">
    <property type="protein sequence ID" value="KEF38958.1"/>
    <property type="molecule type" value="Genomic_DNA"/>
</dbReference>
<dbReference type="GO" id="GO:0051539">
    <property type="term" value="F:4 iron, 4 sulfur cluster binding"/>
    <property type="evidence" value="ECO:0007669"/>
    <property type="project" value="UniProtKB-KW"/>
</dbReference>
<dbReference type="EC" id="2.1.1.-" evidence="12"/>
<reference evidence="12 13" key="1">
    <citation type="submission" date="2014-04" db="EMBL/GenBank/DDBJ databases">
        <title>Draft genome sequence of Bacillus azotoformans MEV2011, a (co-) denitrifying strain unable to grow in the presence of oxygen.</title>
        <authorList>
            <person name="Nielsen M."/>
            <person name="Schreiber L."/>
            <person name="Finster K."/>
            <person name="Schramm A."/>
        </authorList>
    </citation>
    <scope>NUCLEOTIDE SEQUENCE [LARGE SCALE GENOMIC DNA]</scope>
    <source>
        <strain evidence="12 13">MEV2011</strain>
    </source>
</reference>
<dbReference type="InterPro" id="IPR014777">
    <property type="entry name" value="4pyrrole_Mease_sub1"/>
</dbReference>
<dbReference type="GO" id="GO:0020037">
    <property type="term" value="F:heme binding"/>
    <property type="evidence" value="ECO:0007669"/>
    <property type="project" value="InterPro"/>
</dbReference>
<dbReference type="Pfam" id="PF01077">
    <property type="entry name" value="NIR_SIR"/>
    <property type="match status" value="1"/>
</dbReference>
<comment type="pathway">
    <text evidence="1">Cofactor biosynthesis; adenosylcobalamin biosynthesis.</text>
</comment>
<gene>
    <name evidence="12" type="ORF">M670_01775</name>
</gene>
<dbReference type="PANTHER" id="PTHR47036">
    <property type="entry name" value="COBALT-FACTOR III C(17)-METHYLTRANSFERASE-RELATED"/>
    <property type="match status" value="1"/>
</dbReference>
<dbReference type="GO" id="GO:0016491">
    <property type="term" value="F:oxidoreductase activity"/>
    <property type="evidence" value="ECO:0007669"/>
    <property type="project" value="InterPro"/>
</dbReference>
<evidence type="ECO:0000256" key="6">
    <source>
        <dbReference type="ARBA" id="ARBA00022691"/>
    </source>
</evidence>
<dbReference type="Proteomes" id="UP000027936">
    <property type="component" value="Unassembled WGS sequence"/>
</dbReference>
<keyword evidence="9" id="KW-0411">Iron-sulfur</keyword>
<dbReference type="InterPro" id="IPR006363">
    <property type="entry name" value="Cbl_synth_CobJ/CibH_dom"/>
</dbReference>
<name>A0A072NPX2_SCHAZ</name>
<dbReference type="InterPro" id="IPR045854">
    <property type="entry name" value="NO2/SO3_Rdtase_4Fe4S_sf"/>
</dbReference>
<keyword evidence="8" id="KW-0408">Iron</keyword>
<dbReference type="CDD" id="cd11646">
    <property type="entry name" value="Precorrin_3B_C17_MT"/>
    <property type="match status" value="1"/>
</dbReference>
<accession>A0A072NPX2</accession>
<dbReference type="InterPro" id="IPR006066">
    <property type="entry name" value="NO2/SO3_Rdtase_FeS/sirohaem_BS"/>
</dbReference>
<dbReference type="GO" id="GO:0046872">
    <property type="term" value="F:metal ion binding"/>
    <property type="evidence" value="ECO:0007669"/>
    <property type="project" value="UniProtKB-KW"/>
</dbReference>
<dbReference type="InterPro" id="IPR051810">
    <property type="entry name" value="Precorrin_MeTrfase"/>
</dbReference>
<dbReference type="SUPFAM" id="SSF53790">
    <property type="entry name" value="Tetrapyrrole methylase"/>
    <property type="match status" value="1"/>
</dbReference>
<keyword evidence="2" id="KW-0004">4Fe-4S</keyword>
<dbReference type="Gene3D" id="3.30.413.10">
    <property type="entry name" value="Sulfite Reductase Hemoprotein, domain 1"/>
    <property type="match status" value="1"/>
</dbReference>
<evidence type="ECO:0000256" key="9">
    <source>
        <dbReference type="ARBA" id="ARBA00023014"/>
    </source>
</evidence>
<keyword evidence="6" id="KW-0949">S-adenosyl-L-methionine</keyword>
<protein>
    <submittedName>
        <fullName evidence="12">Cobalt-precorrin 3 C17-methyltransferase</fullName>
        <ecNumber evidence="12">2.1.1.-</ecNumber>
    </submittedName>
</protein>
<dbReference type="PANTHER" id="PTHR47036:SF1">
    <property type="entry name" value="COBALT-FACTOR III C(17)-METHYLTRANSFERASE-RELATED"/>
    <property type="match status" value="1"/>
</dbReference>
<evidence type="ECO:0000256" key="5">
    <source>
        <dbReference type="ARBA" id="ARBA00022679"/>
    </source>
</evidence>
<organism evidence="12 13">
    <name type="scientific">Schinkia azotoformans MEV2011</name>
    <dbReference type="NCBI Taxonomy" id="1348973"/>
    <lineage>
        <taxon>Bacteria</taxon>
        <taxon>Bacillati</taxon>
        <taxon>Bacillota</taxon>
        <taxon>Bacilli</taxon>
        <taxon>Bacillales</taxon>
        <taxon>Bacillaceae</taxon>
        <taxon>Calidifontibacillus/Schinkia group</taxon>
        <taxon>Schinkia</taxon>
    </lineage>
</organism>
<evidence type="ECO:0000256" key="4">
    <source>
        <dbReference type="ARBA" id="ARBA00022603"/>
    </source>
</evidence>
<feature type="domain" description="Nitrite/sulphite reductase 4Fe-4S" evidence="11">
    <location>
        <begin position="379"/>
        <end position="494"/>
    </location>
</feature>
<dbReference type="InterPro" id="IPR014776">
    <property type="entry name" value="4pyrrole_Mease_sub2"/>
</dbReference>
<dbReference type="InterPro" id="IPR000878">
    <property type="entry name" value="4pyrrol_Mease"/>
</dbReference>
<dbReference type="PATRIC" id="fig|1348973.3.peg.1735"/>
<evidence type="ECO:0000256" key="7">
    <source>
        <dbReference type="ARBA" id="ARBA00022723"/>
    </source>
</evidence>
<comment type="caution">
    <text evidence="12">The sequence shown here is derived from an EMBL/GenBank/DDBJ whole genome shotgun (WGS) entry which is preliminary data.</text>
</comment>
<dbReference type="SUPFAM" id="SSF56014">
    <property type="entry name" value="Nitrite and sulphite reductase 4Fe-4S domain-like"/>
    <property type="match status" value="1"/>
</dbReference>
<evidence type="ECO:0000313" key="13">
    <source>
        <dbReference type="Proteomes" id="UP000027936"/>
    </source>
</evidence>
<evidence type="ECO:0000256" key="8">
    <source>
        <dbReference type="ARBA" id="ARBA00023004"/>
    </source>
</evidence>
<evidence type="ECO:0000313" key="12">
    <source>
        <dbReference type="EMBL" id="KEF38958.1"/>
    </source>
</evidence>
<keyword evidence="4 12" id="KW-0489">Methyltransferase</keyword>
<dbReference type="OrthoDB" id="9772960at2"/>
<keyword evidence="7" id="KW-0479">Metal-binding</keyword>
<dbReference type="RefSeq" id="WP_035194974.1">
    <property type="nucleotide sequence ID" value="NZ_JJRY01000005.1"/>
</dbReference>
<dbReference type="UniPathway" id="UPA00148"/>
<dbReference type="GO" id="GO:0009236">
    <property type="term" value="P:cobalamin biosynthetic process"/>
    <property type="evidence" value="ECO:0007669"/>
    <property type="project" value="UniProtKB-UniPathway"/>
</dbReference>
<dbReference type="GO" id="GO:0008168">
    <property type="term" value="F:methyltransferase activity"/>
    <property type="evidence" value="ECO:0007669"/>
    <property type="project" value="UniProtKB-KW"/>
</dbReference>